<gene>
    <name evidence="3" type="ORF">Ga0074812_102306</name>
</gene>
<accession>A0A0S4QHN9</accession>
<name>A0A0S4QHN9_9ACTN</name>
<dbReference type="EMBL" id="FAOZ01000002">
    <property type="protein sequence ID" value="CUU54296.1"/>
    <property type="molecule type" value="Genomic_DNA"/>
</dbReference>
<keyword evidence="4" id="KW-1185">Reference proteome</keyword>
<dbReference type="InterPro" id="IPR009956">
    <property type="entry name" value="Post-segregation_anti-tox_CcdA"/>
</dbReference>
<reference evidence="4" key="1">
    <citation type="submission" date="2015-11" db="EMBL/GenBank/DDBJ databases">
        <authorList>
            <person name="Varghese N."/>
        </authorList>
    </citation>
    <scope>NUCLEOTIDE SEQUENCE [LARGE SCALE GENOMIC DNA]</scope>
    <source>
        <strain evidence="4">DSM 45899</strain>
    </source>
</reference>
<proteinExistence type="predicted"/>
<keyword evidence="1" id="KW-1277">Toxin-antitoxin system</keyword>
<protein>
    <submittedName>
        <fullName evidence="3">Antitoxin CcdA</fullName>
    </submittedName>
</protein>
<evidence type="ECO:0000313" key="4">
    <source>
        <dbReference type="Proteomes" id="UP000198802"/>
    </source>
</evidence>
<sequence length="99" mass="10766">MTVAVLEMSRLQPGVSGSSAKRKVSITLDADLVAELEATGENLSAQVNLALRDELHRRRRQRALAALVDRLDAEAPERDPAADERETEGYMRVLGGPLA</sequence>
<dbReference type="AlphaFoldDB" id="A0A0S4QHN9"/>
<dbReference type="RefSeq" id="WP_091271648.1">
    <property type="nucleotide sequence ID" value="NZ_FAOZ01000002.1"/>
</dbReference>
<dbReference type="Pfam" id="PF07362">
    <property type="entry name" value="CcdA"/>
    <property type="match status" value="1"/>
</dbReference>
<evidence type="ECO:0000313" key="3">
    <source>
        <dbReference type="EMBL" id="CUU54296.1"/>
    </source>
</evidence>
<feature type="compositionally biased region" description="Basic and acidic residues" evidence="2">
    <location>
        <begin position="75"/>
        <end position="89"/>
    </location>
</feature>
<feature type="region of interest" description="Disordered" evidence="2">
    <location>
        <begin position="75"/>
        <end position="99"/>
    </location>
</feature>
<evidence type="ECO:0000256" key="1">
    <source>
        <dbReference type="ARBA" id="ARBA00022649"/>
    </source>
</evidence>
<organism evidence="3 4">
    <name type="scientific">Parafrankia irregularis</name>
    <dbReference type="NCBI Taxonomy" id="795642"/>
    <lineage>
        <taxon>Bacteria</taxon>
        <taxon>Bacillati</taxon>
        <taxon>Actinomycetota</taxon>
        <taxon>Actinomycetes</taxon>
        <taxon>Frankiales</taxon>
        <taxon>Frankiaceae</taxon>
        <taxon>Parafrankia</taxon>
    </lineage>
</organism>
<dbReference type="Proteomes" id="UP000198802">
    <property type="component" value="Unassembled WGS sequence"/>
</dbReference>
<evidence type="ECO:0000256" key="2">
    <source>
        <dbReference type="SAM" id="MobiDB-lite"/>
    </source>
</evidence>